<sequence length="231" mass="25589">MEAIEFGHGRWLHSISVNSADGLLHMEGMKVGRKPGAYSGAVPAASRLHRTCFYWKYLPRVGLHLPDGLKSEQANRQAPSKQWPCLVKLFNSSSSPSIDHRRQEILKHRTTKDATKTRNGHHYRPHRAKRGRGSTKFQGACKAAPLAALGLGRGGEGEDETETETTLQSSSLAQKLTVPRSVASVLQLVRYLRRSVFLLSTAVTTHHQLAPAALQNEVQRISQMQHTRTGC</sequence>
<keyword evidence="3" id="KW-1185">Reference proteome</keyword>
<evidence type="ECO:0000313" key="3">
    <source>
        <dbReference type="Proteomes" id="UP000652219"/>
    </source>
</evidence>
<accession>A0A8H6JV00</accession>
<evidence type="ECO:0000256" key="1">
    <source>
        <dbReference type="SAM" id="MobiDB-lite"/>
    </source>
</evidence>
<name>A0A8H6JV00_9PEZI</name>
<feature type="region of interest" description="Disordered" evidence="1">
    <location>
        <begin position="109"/>
        <end position="136"/>
    </location>
</feature>
<dbReference type="EMBL" id="WIGN01000010">
    <property type="protein sequence ID" value="KAF6819300.1"/>
    <property type="molecule type" value="Genomic_DNA"/>
</dbReference>
<dbReference type="Proteomes" id="UP000652219">
    <property type="component" value="Unassembled WGS sequence"/>
</dbReference>
<feature type="compositionally biased region" description="Basic residues" evidence="1">
    <location>
        <begin position="118"/>
        <end position="133"/>
    </location>
</feature>
<proteinExistence type="predicted"/>
<gene>
    <name evidence="2" type="ORF">CSOJ01_01357</name>
</gene>
<comment type="caution">
    <text evidence="2">The sequence shown here is derived from an EMBL/GenBank/DDBJ whole genome shotgun (WGS) entry which is preliminary data.</text>
</comment>
<dbReference type="AlphaFoldDB" id="A0A8H6JV00"/>
<organism evidence="2 3">
    <name type="scientific">Colletotrichum sojae</name>
    <dbReference type="NCBI Taxonomy" id="2175907"/>
    <lineage>
        <taxon>Eukaryota</taxon>
        <taxon>Fungi</taxon>
        <taxon>Dikarya</taxon>
        <taxon>Ascomycota</taxon>
        <taxon>Pezizomycotina</taxon>
        <taxon>Sordariomycetes</taxon>
        <taxon>Hypocreomycetidae</taxon>
        <taxon>Glomerellales</taxon>
        <taxon>Glomerellaceae</taxon>
        <taxon>Colletotrichum</taxon>
        <taxon>Colletotrichum orchidearum species complex</taxon>
    </lineage>
</organism>
<reference evidence="2 3" key="1">
    <citation type="journal article" date="2020" name="Phytopathology">
        <title>Genome Sequence Resources of Colletotrichum truncatum, C. plurivorum, C. musicola, and C. sojae: Four Species Pathogenic to Soybean (Glycine max).</title>
        <authorList>
            <person name="Rogerio F."/>
            <person name="Boufleur T.R."/>
            <person name="Ciampi-Guillardi M."/>
            <person name="Sukno S.A."/>
            <person name="Thon M.R."/>
            <person name="Massola Junior N.S."/>
            <person name="Baroncelli R."/>
        </authorList>
    </citation>
    <scope>NUCLEOTIDE SEQUENCE [LARGE SCALE GENOMIC DNA]</scope>
    <source>
        <strain evidence="2 3">LFN0009</strain>
    </source>
</reference>
<protein>
    <submittedName>
        <fullName evidence="2">Uncharacterized protein</fullName>
    </submittedName>
</protein>
<evidence type="ECO:0000313" key="2">
    <source>
        <dbReference type="EMBL" id="KAF6819300.1"/>
    </source>
</evidence>